<dbReference type="Gene3D" id="3.40.50.10320">
    <property type="entry name" value="LmbE-like"/>
    <property type="match status" value="1"/>
</dbReference>
<evidence type="ECO:0000313" key="3">
    <source>
        <dbReference type="Proteomes" id="UP000887574"/>
    </source>
</evidence>
<dbReference type="EC" id="3.5.1.89" evidence="2"/>
<dbReference type="PANTHER" id="PTHR12993:SF11">
    <property type="entry name" value="N-ACETYLGLUCOSAMINYL-PHOSPHATIDYLINOSITOL DE-N-ACETYLASE"/>
    <property type="match status" value="1"/>
</dbReference>
<evidence type="ECO:0000256" key="1">
    <source>
        <dbReference type="ARBA" id="ARBA00006066"/>
    </source>
</evidence>
<dbReference type="GO" id="GO:0005783">
    <property type="term" value="C:endoplasmic reticulum"/>
    <property type="evidence" value="ECO:0007669"/>
    <property type="project" value="TreeGrafter"/>
</dbReference>
<proteinExistence type="inferred from homology"/>
<evidence type="ECO:0000256" key="2">
    <source>
        <dbReference type="ARBA" id="ARBA00012176"/>
    </source>
</evidence>
<comment type="similarity">
    <text evidence="1">Belongs to the PIGL family.</text>
</comment>
<accession>A0A915EKP6</accession>
<name>A0A915EKP6_9BILA</name>
<dbReference type="Proteomes" id="UP000887574">
    <property type="component" value="Unplaced"/>
</dbReference>
<protein>
    <recommendedName>
        <fullName evidence="2">N-acetylglucosaminylphosphatidylinositol deacetylase</fullName>
        <ecNumber evidence="2">3.5.1.89</ecNumber>
    </recommendedName>
</protein>
<dbReference type="InterPro" id="IPR024078">
    <property type="entry name" value="LmbE-like_dom_sf"/>
</dbReference>
<dbReference type="SUPFAM" id="SSF102588">
    <property type="entry name" value="LmbE-like"/>
    <property type="match status" value="1"/>
</dbReference>
<dbReference type="AlphaFoldDB" id="A0A915EKP6"/>
<reference evidence="4" key="1">
    <citation type="submission" date="2022-11" db="UniProtKB">
        <authorList>
            <consortium name="WormBaseParasite"/>
        </authorList>
    </citation>
    <scope>IDENTIFICATION</scope>
</reference>
<organism evidence="3 4">
    <name type="scientific">Ditylenchus dipsaci</name>
    <dbReference type="NCBI Taxonomy" id="166011"/>
    <lineage>
        <taxon>Eukaryota</taxon>
        <taxon>Metazoa</taxon>
        <taxon>Ecdysozoa</taxon>
        <taxon>Nematoda</taxon>
        <taxon>Chromadorea</taxon>
        <taxon>Rhabditida</taxon>
        <taxon>Tylenchina</taxon>
        <taxon>Tylenchomorpha</taxon>
        <taxon>Sphaerularioidea</taxon>
        <taxon>Anguinidae</taxon>
        <taxon>Anguininae</taxon>
        <taxon>Ditylenchus</taxon>
    </lineage>
</organism>
<dbReference type="WBParaSite" id="jg6917">
    <property type="protein sequence ID" value="jg6917"/>
    <property type="gene ID" value="jg6917"/>
</dbReference>
<sequence length="126" mass="15060">MFFGPTIQNVNPKNLQEELKKAICQLGIPSEHLYFVDKEEKNFQDGFMHKWDIKLLSQSICQYLQRLNCQILITFDNYGVSGHPNHIACYQAVERIMDQWSQPILRLKYFYWRVFPFGENISLLWI</sequence>
<evidence type="ECO:0000313" key="4">
    <source>
        <dbReference type="WBParaSite" id="jg6917"/>
    </source>
</evidence>
<dbReference type="GO" id="GO:0000225">
    <property type="term" value="F:N-acetylglucosaminylphosphatidylinositol deacetylase activity"/>
    <property type="evidence" value="ECO:0007669"/>
    <property type="project" value="UniProtKB-EC"/>
</dbReference>
<dbReference type="Pfam" id="PF02585">
    <property type="entry name" value="PIG-L"/>
    <property type="match status" value="1"/>
</dbReference>
<dbReference type="InterPro" id="IPR003737">
    <property type="entry name" value="GlcNAc_PI_deacetylase-related"/>
</dbReference>
<dbReference type="PANTHER" id="PTHR12993">
    <property type="entry name" value="N-ACETYLGLUCOSAMINYL-PHOSPHATIDYLINOSITOL DE-N-ACETYLASE-RELATED"/>
    <property type="match status" value="1"/>
</dbReference>
<keyword evidence="3" id="KW-1185">Reference proteome</keyword>